<reference evidence="5" key="1">
    <citation type="submission" date="2016-10" db="EMBL/GenBank/DDBJ databases">
        <authorList>
            <person name="Varghese N."/>
            <person name="Submissions S."/>
        </authorList>
    </citation>
    <scope>NUCLEOTIDE SEQUENCE [LARGE SCALE GENOMIC DNA]</scope>
    <source>
        <strain evidence="5">DSM 26893</strain>
    </source>
</reference>
<dbReference type="Proteomes" id="UP000199372">
    <property type="component" value="Unassembled WGS sequence"/>
</dbReference>
<proteinExistence type="predicted"/>
<dbReference type="SUPFAM" id="SSF51120">
    <property type="entry name" value="beta-Roll"/>
    <property type="match status" value="1"/>
</dbReference>
<keyword evidence="5" id="KW-1185">Reference proteome</keyword>
<dbReference type="PRINTS" id="PR00313">
    <property type="entry name" value="CABNDNGRPT"/>
</dbReference>
<dbReference type="InterPro" id="IPR001343">
    <property type="entry name" value="Hemolysn_Ca-bd"/>
</dbReference>
<dbReference type="PROSITE" id="PS50268">
    <property type="entry name" value="CADHERIN_2"/>
    <property type="match status" value="1"/>
</dbReference>
<dbReference type="InterPro" id="IPR050557">
    <property type="entry name" value="RTX_toxin/Mannuronan_C5-epim"/>
</dbReference>
<evidence type="ECO:0000256" key="1">
    <source>
        <dbReference type="ARBA" id="ARBA00004613"/>
    </source>
</evidence>
<dbReference type="EMBL" id="FOCM01000005">
    <property type="protein sequence ID" value="SEN70521.1"/>
    <property type="molecule type" value="Genomic_DNA"/>
</dbReference>
<dbReference type="NCBIfam" id="TIGR01965">
    <property type="entry name" value="VCBS_repeat"/>
    <property type="match status" value="1"/>
</dbReference>
<accession>A0A1H8IQ76</accession>
<dbReference type="InterPro" id="IPR002126">
    <property type="entry name" value="Cadherin-like_dom"/>
</dbReference>
<name>A0A1H8IQ76_9RHOB</name>
<evidence type="ECO:0000256" key="2">
    <source>
        <dbReference type="ARBA" id="ARBA00022525"/>
    </source>
</evidence>
<dbReference type="GO" id="GO:0016020">
    <property type="term" value="C:membrane"/>
    <property type="evidence" value="ECO:0007669"/>
    <property type="project" value="InterPro"/>
</dbReference>
<dbReference type="InterPro" id="IPR018511">
    <property type="entry name" value="Hemolysin-typ_Ca-bd_CS"/>
</dbReference>
<dbReference type="InterPro" id="IPR015919">
    <property type="entry name" value="Cadherin-like_sf"/>
</dbReference>
<gene>
    <name evidence="4" type="ORF">SAMN04488011_105311</name>
</gene>
<dbReference type="GO" id="GO:0005509">
    <property type="term" value="F:calcium ion binding"/>
    <property type="evidence" value="ECO:0007669"/>
    <property type="project" value="InterPro"/>
</dbReference>
<dbReference type="Pfam" id="PF17963">
    <property type="entry name" value="Big_9"/>
    <property type="match status" value="1"/>
</dbReference>
<organism evidence="4 5">
    <name type="scientific">Palleronia pelagia</name>
    <dbReference type="NCBI Taxonomy" id="387096"/>
    <lineage>
        <taxon>Bacteria</taxon>
        <taxon>Pseudomonadati</taxon>
        <taxon>Pseudomonadota</taxon>
        <taxon>Alphaproteobacteria</taxon>
        <taxon>Rhodobacterales</taxon>
        <taxon>Roseobacteraceae</taxon>
        <taxon>Palleronia</taxon>
    </lineage>
</organism>
<dbReference type="InterPro" id="IPR010221">
    <property type="entry name" value="VCBS_dom"/>
</dbReference>
<evidence type="ECO:0000313" key="5">
    <source>
        <dbReference type="Proteomes" id="UP000199372"/>
    </source>
</evidence>
<evidence type="ECO:0000313" key="4">
    <source>
        <dbReference type="EMBL" id="SEN70521.1"/>
    </source>
</evidence>
<keyword evidence="2" id="KW-0964">Secreted</keyword>
<dbReference type="RefSeq" id="WP_269085885.1">
    <property type="nucleotide sequence ID" value="NZ_FOCM01000005.1"/>
</dbReference>
<evidence type="ECO:0000259" key="3">
    <source>
        <dbReference type="PROSITE" id="PS50268"/>
    </source>
</evidence>
<dbReference type="SUPFAM" id="SSF49313">
    <property type="entry name" value="Cadherin-like"/>
    <property type="match status" value="1"/>
</dbReference>
<comment type="subcellular location">
    <subcellularLocation>
        <location evidence="1">Secreted</location>
    </subcellularLocation>
</comment>
<sequence>MPPKSPFQKLFKFNPLEDLSLVGTDRRDILVTRFGDDVVDAKGGDDIVITGAGDDQADGGAGNDLINGGRGDDLIRGGEGADIVIGGKGDDTALMEGSVEDYTFSFGPAPASKLFRITDASGSTDRMIGIEKLVFDADGYTLFLDGTNNAVRAGDDLIAADEDTGASVSVTQLLANDVDFDGDSLSVVGVSDSAAGATVTLVGDQVIYDGASAFQSLAEGETANDSFTYEVSDGNGSTLTATVNVVVTGRNDAARITSDATATVAENTTAVLTVTSEDDDNGSTATYGIAGGADAALFAIDPTTGALSFIAAPDFENAADADTNNIYEVSVSVFDGFETTTQDLEVSVADELEVDRQVVAFDLVGSASQNLLSYSNPFDPAGGGTGFASPGDGFGIFDRDDSASVPFALLDDSLAIFTPDSLGIIKDGNADAFFGITDTENGDNAGPVTAEWVFDIAGFSDLELSVDFGAMGDFESSDVFTM</sequence>
<dbReference type="AlphaFoldDB" id="A0A1H8IQ76"/>
<dbReference type="GO" id="GO:0005576">
    <property type="term" value="C:extracellular region"/>
    <property type="evidence" value="ECO:0007669"/>
    <property type="project" value="UniProtKB-SubCell"/>
</dbReference>
<dbReference type="Gene3D" id="2.60.40.60">
    <property type="entry name" value="Cadherins"/>
    <property type="match status" value="1"/>
</dbReference>
<dbReference type="Gene3D" id="2.150.10.10">
    <property type="entry name" value="Serralysin-like metalloprotease, C-terminal"/>
    <property type="match status" value="1"/>
</dbReference>
<dbReference type="CDD" id="cd11304">
    <property type="entry name" value="Cadherin_repeat"/>
    <property type="match status" value="1"/>
</dbReference>
<feature type="domain" description="Cadherin" evidence="3">
    <location>
        <begin position="256"/>
        <end position="361"/>
    </location>
</feature>
<feature type="non-terminal residue" evidence="4">
    <location>
        <position position="482"/>
    </location>
</feature>
<protein>
    <submittedName>
        <fullName evidence="4">VCBS repeat-containing protein</fullName>
    </submittedName>
</protein>
<dbReference type="GO" id="GO:0007156">
    <property type="term" value="P:homophilic cell adhesion via plasma membrane adhesion molecules"/>
    <property type="evidence" value="ECO:0007669"/>
    <property type="project" value="InterPro"/>
</dbReference>
<dbReference type="Pfam" id="PF00353">
    <property type="entry name" value="HemolysinCabind"/>
    <property type="match status" value="2"/>
</dbReference>
<dbReference type="PANTHER" id="PTHR38340">
    <property type="entry name" value="S-LAYER PROTEIN"/>
    <property type="match status" value="1"/>
</dbReference>
<dbReference type="PROSITE" id="PS00330">
    <property type="entry name" value="HEMOLYSIN_CALCIUM"/>
    <property type="match status" value="1"/>
</dbReference>
<dbReference type="PANTHER" id="PTHR38340:SF1">
    <property type="entry name" value="S-LAYER PROTEIN"/>
    <property type="match status" value="1"/>
</dbReference>
<dbReference type="InterPro" id="IPR011049">
    <property type="entry name" value="Serralysin-like_metalloprot_C"/>
</dbReference>